<dbReference type="PANTHER" id="PTHR46322:SF1">
    <property type="entry name" value="PUROMYCIN-SENSITIVE AMINOPEPTIDASE"/>
    <property type="match status" value="1"/>
</dbReference>
<dbReference type="GO" id="GO:0008270">
    <property type="term" value="F:zinc ion binding"/>
    <property type="evidence" value="ECO:0007669"/>
    <property type="project" value="InterPro"/>
</dbReference>
<proteinExistence type="predicted"/>
<reference evidence="2" key="1">
    <citation type="journal article" date="2014" name="Science">
        <title>The coffee genome provides insight into the convergent evolution of caffeine biosynthesis.</title>
        <authorList>
            <person name="Denoeud F."/>
            <person name="Carretero-Paulet L."/>
            <person name="Dereeper A."/>
            <person name="Droc G."/>
            <person name="Guyot R."/>
            <person name="Pietrella M."/>
            <person name="Zheng C."/>
            <person name="Alberti A."/>
            <person name="Anthony F."/>
            <person name="Aprea G."/>
            <person name="Aury J.M."/>
            <person name="Bento P."/>
            <person name="Bernard M."/>
            <person name="Bocs S."/>
            <person name="Campa C."/>
            <person name="Cenci A."/>
            <person name="Combes M.C."/>
            <person name="Crouzillat D."/>
            <person name="Da Silva C."/>
            <person name="Daddiego L."/>
            <person name="De Bellis F."/>
            <person name="Dussert S."/>
            <person name="Garsmeur O."/>
            <person name="Gayraud T."/>
            <person name="Guignon V."/>
            <person name="Jahn K."/>
            <person name="Jamilloux V."/>
            <person name="Joet T."/>
            <person name="Labadie K."/>
            <person name="Lan T."/>
            <person name="Leclercq J."/>
            <person name="Lepelley M."/>
            <person name="Leroy T."/>
            <person name="Li L.T."/>
            <person name="Librado P."/>
            <person name="Lopez L."/>
            <person name="Munoz A."/>
            <person name="Noel B."/>
            <person name="Pallavicini A."/>
            <person name="Perrotta G."/>
            <person name="Poncet V."/>
            <person name="Pot D."/>
            <person name="Priyono X."/>
            <person name="Rigoreau M."/>
            <person name="Rouard M."/>
            <person name="Rozas J."/>
            <person name="Tranchant-Dubreuil C."/>
            <person name="VanBuren R."/>
            <person name="Zhang Q."/>
            <person name="Andrade A.C."/>
            <person name="Argout X."/>
            <person name="Bertrand B."/>
            <person name="de Kochko A."/>
            <person name="Graziosi G."/>
            <person name="Henry R.J."/>
            <person name="Jayarama X."/>
            <person name="Ming R."/>
            <person name="Nagai C."/>
            <person name="Rounsley S."/>
            <person name="Sankoff D."/>
            <person name="Giuliano G."/>
            <person name="Albert V.A."/>
            <person name="Wincker P."/>
            <person name="Lashermes P."/>
        </authorList>
    </citation>
    <scope>NUCLEOTIDE SEQUENCE [LARGE SCALE GENOMIC DNA]</scope>
    <source>
        <strain evidence="2">cv. DH200-94</strain>
    </source>
</reference>
<dbReference type="GO" id="GO:0009507">
    <property type="term" value="C:chloroplast"/>
    <property type="evidence" value="ECO:0007669"/>
    <property type="project" value="TreeGrafter"/>
</dbReference>
<name>A0A068V5A8_COFCA</name>
<dbReference type="AlphaFoldDB" id="A0A068V5A8"/>
<dbReference type="PhylomeDB" id="A0A068V5A8"/>
<sequence length="174" mass="19909">MPKKEQEPRALPPEVQCWCYHSHCECPFASRDALLKHNNSVRGRLKFSCDICDNKFKIFFVCKEPASVFAQLSLKEGLTVFRDPEFSSDMGSSTVKRIADVLKLRIYQFPQLYKVVFELTSVFAHLSLKEGLTVFRDPEFSSDVGSSTVKRIADVLKLRIYQYPQNAGPMDHPV</sequence>
<gene>
    <name evidence="1" type="ORF">GSCOC_T00016732001</name>
</gene>
<dbReference type="PANTHER" id="PTHR46322">
    <property type="entry name" value="PUROMYCIN-SENSITIVE AMINOPEPTIDASE"/>
    <property type="match status" value="1"/>
</dbReference>
<evidence type="ECO:0000313" key="2">
    <source>
        <dbReference type="Proteomes" id="UP000295252"/>
    </source>
</evidence>
<dbReference type="InterPro" id="IPR012779">
    <property type="entry name" value="Peptidase_M1_pepN"/>
</dbReference>
<evidence type="ECO:0008006" key="3">
    <source>
        <dbReference type="Google" id="ProtNLM"/>
    </source>
</evidence>
<protein>
    <recommendedName>
        <fullName evidence="3">C2H2-type domain-containing protein</fullName>
    </recommendedName>
</protein>
<dbReference type="STRING" id="49390.A0A068V5A8"/>
<organism evidence="1 2">
    <name type="scientific">Coffea canephora</name>
    <name type="common">Robusta coffee</name>
    <dbReference type="NCBI Taxonomy" id="49390"/>
    <lineage>
        <taxon>Eukaryota</taxon>
        <taxon>Viridiplantae</taxon>
        <taxon>Streptophyta</taxon>
        <taxon>Embryophyta</taxon>
        <taxon>Tracheophyta</taxon>
        <taxon>Spermatophyta</taxon>
        <taxon>Magnoliopsida</taxon>
        <taxon>eudicotyledons</taxon>
        <taxon>Gunneridae</taxon>
        <taxon>Pentapetalae</taxon>
        <taxon>asterids</taxon>
        <taxon>lamiids</taxon>
        <taxon>Gentianales</taxon>
        <taxon>Rubiaceae</taxon>
        <taxon>Ixoroideae</taxon>
        <taxon>Gardenieae complex</taxon>
        <taxon>Bertiereae - Coffeeae clade</taxon>
        <taxon>Coffeeae</taxon>
        <taxon>Coffea</taxon>
    </lineage>
</organism>
<dbReference type="Gene3D" id="1.10.390.10">
    <property type="entry name" value="Neutral Protease Domain 2"/>
    <property type="match status" value="1"/>
</dbReference>
<dbReference type="Proteomes" id="UP000295252">
    <property type="component" value="Chromosome IV"/>
</dbReference>
<keyword evidence="2" id="KW-1185">Reference proteome</keyword>
<dbReference type="EMBL" id="HG739195">
    <property type="protein sequence ID" value="CDP15846.1"/>
    <property type="molecule type" value="Genomic_DNA"/>
</dbReference>
<dbReference type="InParanoid" id="A0A068V5A8"/>
<dbReference type="Gramene" id="CDP15846">
    <property type="protein sequence ID" value="CDP15846"/>
    <property type="gene ID" value="GSCOC_T00016732001"/>
</dbReference>
<accession>A0A068V5A8</accession>
<evidence type="ECO:0000313" key="1">
    <source>
        <dbReference type="EMBL" id="CDP15846.1"/>
    </source>
</evidence>
<dbReference type="InterPro" id="IPR027268">
    <property type="entry name" value="Peptidase_M4/M1_CTD_sf"/>
</dbReference>